<feature type="compositionally biased region" description="Basic and acidic residues" evidence="2">
    <location>
        <begin position="1"/>
        <end position="11"/>
    </location>
</feature>
<dbReference type="AlphaFoldDB" id="A0A197KFW7"/>
<evidence type="ECO:0000256" key="1">
    <source>
        <dbReference type="ARBA" id="ARBA00022553"/>
    </source>
</evidence>
<dbReference type="Gene3D" id="3.30.1370.50">
    <property type="entry name" value="R3H-like domain"/>
    <property type="match status" value="1"/>
</dbReference>
<dbReference type="SUPFAM" id="SSF82708">
    <property type="entry name" value="R3H domain"/>
    <property type="match status" value="1"/>
</dbReference>
<dbReference type="PANTHER" id="PTHR15672">
    <property type="entry name" value="CAMP-REGULATED PHOSPHOPROTEIN 21 RELATED R3H DOMAIN CONTAINING PROTEIN"/>
    <property type="match status" value="1"/>
</dbReference>
<keyword evidence="1" id="KW-0597">Phosphoprotein</keyword>
<dbReference type="InterPro" id="IPR036867">
    <property type="entry name" value="R3H_dom_sf"/>
</dbReference>
<evidence type="ECO:0000259" key="3">
    <source>
        <dbReference type="SMART" id="SM00393"/>
    </source>
</evidence>
<dbReference type="EMBL" id="KV442014">
    <property type="protein sequence ID" value="OAQ35571.1"/>
    <property type="molecule type" value="Genomic_DNA"/>
</dbReference>
<dbReference type="GO" id="GO:0003676">
    <property type="term" value="F:nucleic acid binding"/>
    <property type="evidence" value="ECO:0007669"/>
    <property type="project" value="InterPro"/>
</dbReference>
<keyword evidence="5" id="KW-1185">Reference proteome</keyword>
<organism evidence="4 5">
    <name type="scientific">Linnemannia elongata AG-77</name>
    <dbReference type="NCBI Taxonomy" id="1314771"/>
    <lineage>
        <taxon>Eukaryota</taxon>
        <taxon>Fungi</taxon>
        <taxon>Fungi incertae sedis</taxon>
        <taxon>Mucoromycota</taxon>
        <taxon>Mortierellomycotina</taxon>
        <taxon>Mortierellomycetes</taxon>
        <taxon>Mortierellales</taxon>
        <taxon>Mortierellaceae</taxon>
        <taxon>Linnemannia</taxon>
    </lineage>
</organism>
<feature type="region of interest" description="Disordered" evidence="2">
    <location>
        <begin position="1"/>
        <end position="48"/>
    </location>
</feature>
<sequence length="152" mass="17252">MAENTGDKTEDQPSPVQAKAPFTILKPTPPPAQEPTSMQTNDISTSQEPVAKLTKALEGLEVEEECNDAQDMALDEFLVNALKNRQERIFLLKLDREFCNFINNPSQPQLEFPTLNGYYRMMVHKVANYFKLTRIVDPSQKIILFKTESSAM</sequence>
<feature type="compositionally biased region" description="Polar residues" evidence="2">
    <location>
        <begin position="34"/>
        <end position="48"/>
    </location>
</feature>
<dbReference type="InterPro" id="IPR001374">
    <property type="entry name" value="R3H_dom"/>
</dbReference>
<evidence type="ECO:0000313" key="5">
    <source>
        <dbReference type="Proteomes" id="UP000078512"/>
    </source>
</evidence>
<accession>A0A197KFW7</accession>
<evidence type="ECO:0000256" key="2">
    <source>
        <dbReference type="SAM" id="MobiDB-lite"/>
    </source>
</evidence>
<dbReference type="OrthoDB" id="278430at2759"/>
<dbReference type="CDD" id="cd02642">
    <property type="entry name" value="R3H_encore_like"/>
    <property type="match status" value="1"/>
</dbReference>
<dbReference type="STRING" id="1314771.A0A197KFW7"/>
<evidence type="ECO:0000313" key="4">
    <source>
        <dbReference type="EMBL" id="OAQ35571.1"/>
    </source>
</evidence>
<reference evidence="4 5" key="1">
    <citation type="submission" date="2016-05" db="EMBL/GenBank/DDBJ databases">
        <title>Genome sequencing reveals origins of a unique bacterial endosymbiosis in the earliest lineages of terrestrial Fungi.</title>
        <authorList>
            <consortium name="DOE Joint Genome Institute"/>
            <person name="Uehling J."/>
            <person name="Gryganskyi A."/>
            <person name="Hameed K."/>
            <person name="Tschaplinski T."/>
            <person name="Misztal P."/>
            <person name="Wu S."/>
            <person name="Desiro A."/>
            <person name="Vande Pol N."/>
            <person name="Du Z.-Y."/>
            <person name="Zienkiewicz A."/>
            <person name="Zienkiewicz K."/>
            <person name="Morin E."/>
            <person name="Tisserant E."/>
            <person name="Splivallo R."/>
            <person name="Hainaut M."/>
            <person name="Henrissat B."/>
            <person name="Ohm R."/>
            <person name="Kuo A."/>
            <person name="Yan J."/>
            <person name="Lipzen A."/>
            <person name="Nolan M."/>
            <person name="Labutti K."/>
            <person name="Barry K."/>
            <person name="Goldstein A."/>
            <person name="Labbe J."/>
            <person name="Schadt C."/>
            <person name="Tuskan G."/>
            <person name="Grigoriev I."/>
            <person name="Martin F."/>
            <person name="Vilgalys R."/>
            <person name="Bonito G."/>
        </authorList>
    </citation>
    <scope>NUCLEOTIDE SEQUENCE [LARGE SCALE GENOMIC DNA]</scope>
    <source>
        <strain evidence="4 5">AG-77</strain>
    </source>
</reference>
<dbReference type="Pfam" id="PF01424">
    <property type="entry name" value="R3H"/>
    <property type="match status" value="1"/>
</dbReference>
<protein>
    <recommendedName>
        <fullName evidence="3">R3H domain-containing protein</fullName>
    </recommendedName>
</protein>
<feature type="domain" description="R3H" evidence="3">
    <location>
        <begin position="72"/>
        <end position="147"/>
    </location>
</feature>
<dbReference type="Proteomes" id="UP000078512">
    <property type="component" value="Unassembled WGS sequence"/>
</dbReference>
<dbReference type="InterPro" id="IPR051937">
    <property type="entry name" value="R3H_domain_containing"/>
</dbReference>
<name>A0A197KFW7_9FUNG</name>
<dbReference type="PANTHER" id="PTHR15672:SF8">
    <property type="entry name" value="PROTEIN ENCORE"/>
    <property type="match status" value="1"/>
</dbReference>
<dbReference type="SMART" id="SM00393">
    <property type="entry name" value="R3H"/>
    <property type="match status" value="1"/>
</dbReference>
<gene>
    <name evidence="4" type="ORF">K457DRAFT_581990</name>
</gene>
<proteinExistence type="predicted"/>